<protein>
    <submittedName>
        <fullName evidence="1">Uncharacterized protein</fullName>
    </submittedName>
</protein>
<reference evidence="1" key="1">
    <citation type="journal article" date="2015" name="Nature">
        <title>Complex archaea that bridge the gap between prokaryotes and eukaryotes.</title>
        <authorList>
            <person name="Spang A."/>
            <person name="Saw J.H."/>
            <person name="Jorgensen S.L."/>
            <person name="Zaremba-Niedzwiedzka K."/>
            <person name="Martijn J."/>
            <person name="Lind A.E."/>
            <person name="van Eijk R."/>
            <person name="Schleper C."/>
            <person name="Guy L."/>
            <person name="Ettema T.J."/>
        </authorList>
    </citation>
    <scope>NUCLEOTIDE SEQUENCE</scope>
</reference>
<comment type="caution">
    <text evidence="1">The sequence shown here is derived from an EMBL/GenBank/DDBJ whole genome shotgun (WGS) entry which is preliminary data.</text>
</comment>
<dbReference type="AlphaFoldDB" id="A0A0F9M7G1"/>
<name>A0A0F9M7G1_9ZZZZ</name>
<evidence type="ECO:0000313" key="1">
    <source>
        <dbReference type="EMBL" id="KKM72600.1"/>
    </source>
</evidence>
<accession>A0A0F9M7G1</accession>
<gene>
    <name evidence="1" type="ORF">LCGC14_1418900</name>
</gene>
<organism evidence="1">
    <name type="scientific">marine sediment metagenome</name>
    <dbReference type="NCBI Taxonomy" id="412755"/>
    <lineage>
        <taxon>unclassified sequences</taxon>
        <taxon>metagenomes</taxon>
        <taxon>ecological metagenomes</taxon>
    </lineage>
</organism>
<dbReference type="EMBL" id="LAZR01009440">
    <property type="protein sequence ID" value="KKM72600.1"/>
    <property type="molecule type" value="Genomic_DNA"/>
</dbReference>
<sequence length="70" mass="7787">MKILCEVVSIKMGCPLFPCPDCESKVQTNHIISYAYDSDEQSAKESLLHPLDNIVECPCGAVWLSNDEVE</sequence>
<proteinExistence type="predicted"/>